<accession>A0A3M7SJ10</accession>
<name>A0A3M7SJ10_BRAPC</name>
<sequence length="80" mass="9369">MIKCSIKKEQNPIDKKLNFAKIIKLKNQIIFYITPKKIGSKQSSSIKPIVIHYGHILKNLKNKILKFIEKKVNYKMSNLI</sequence>
<evidence type="ECO:0000313" key="1">
    <source>
        <dbReference type="EMBL" id="RNA35705.1"/>
    </source>
</evidence>
<comment type="caution">
    <text evidence="1">The sequence shown here is derived from an EMBL/GenBank/DDBJ whole genome shotgun (WGS) entry which is preliminary data.</text>
</comment>
<dbReference type="AlphaFoldDB" id="A0A3M7SJ10"/>
<protein>
    <submittedName>
        <fullName evidence="1">Uncharacterized protein</fullName>
    </submittedName>
</protein>
<organism evidence="1 2">
    <name type="scientific">Brachionus plicatilis</name>
    <name type="common">Marine rotifer</name>
    <name type="synonym">Brachionus muelleri</name>
    <dbReference type="NCBI Taxonomy" id="10195"/>
    <lineage>
        <taxon>Eukaryota</taxon>
        <taxon>Metazoa</taxon>
        <taxon>Spiralia</taxon>
        <taxon>Gnathifera</taxon>
        <taxon>Rotifera</taxon>
        <taxon>Eurotatoria</taxon>
        <taxon>Monogononta</taxon>
        <taxon>Pseudotrocha</taxon>
        <taxon>Ploima</taxon>
        <taxon>Brachionidae</taxon>
        <taxon>Brachionus</taxon>
    </lineage>
</organism>
<reference evidence="1 2" key="1">
    <citation type="journal article" date="2018" name="Sci. Rep.">
        <title>Genomic signatures of local adaptation to the degree of environmental predictability in rotifers.</title>
        <authorList>
            <person name="Franch-Gras L."/>
            <person name="Hahn C."/>
            <person name="Garcia-Roger E.M."/>
            <person name="Carmona M.J."/>
            <person name="Serra M."/>
            <person name="Gomez A."/>
        </authorList>
    </citation>
    <scope>NUCLEOTIDE SEQUENCE [LARGE SCALE GENOMIC DNA]</scope>
    <source>
        <strain evidence="1">HYR1</strain>
    </source>
</reference>
<evidence type="ECO:0000313" key="2">
    <source>
        <dbReference type="Proteomes" id="UP000276133"/>
    </source>
</evidence>
<keyword evidence="2" id="KW-1185">Reference proteome</keyword>
<proteinExistence type="predicted"/>
<gene>
    <name evidence="1" type="ORF">BpHYR1_003369</name>
</gene>
<dbReference type="Proteomes" id="UP000276133">
    <property type="component" value="Unassembled WGS sequence"/>
</dbReference>
<dbReference type="EMBL" id="REGN01001296">
    <property type="protein sequence ID" value="RNA35705.1"/>
    <property type="molecule type" value="Genomic_DNA"/>
</dbReference>